<feature type="compositionally biased region" description="Polar residues" evidence="2">
    <location>
        <begin position="882"/>
        <end position="898"/>
    </location>
</feature>
<dbReference type="GO" id="GO:0007156">
    <property type="term" value="P:homophilic cell adhesion via plasma membrane adhesion molecules"/>
    <property type="evidence" value="ECO:0007669"/>
    <property type="project" value="InterPro"/>
</dbReference>
<dbReference type="InterPro" id="IPR050174">
    <property type="entry name" value="Protocadherin/Cadherin-CA"/>
</dbReference>
<dbReference type="Pfam" id="PF07691">
    <property type="entry name" value="PA14"/>
    <property type="match status" value="2"/>
</dbReference>
<organism evidence="5 6">
    <name type="scientific">Roseobacter insulae</name>
    <dbReference type="NCBI Taxonomy" id="2859783"/>
    <lineage>
        <taxon>Bacteria</taxon>
        <taxon>Pseudomonadati</taxon>
        <taxon>Pseudomonadota</taxon>
        <taxon>Alphaproteobacteria</taxon>
        <taxon>Rhodobacterales</taxon>
        <taxon>Roseobacteraceae</taxon>
        <taxon>Roseobacter</taxon>
    </lineage>
</organism>
<accession>A0A9X1FWE7</accession>
<feature type="region of interest" description="Disordered" evidence="2">
    <location>
        <begin position="882"/>
        <end position="954"/>
    </location>
</feature>
<protein>
    <recommendedName>
        <fullName evidence="7">PA14 domain-containing protein</fullName>
    </recommendedName>
</protein>
<feature type="compositionally biased region" description="Acidic residues" evidence="2">
    <location>
        <begin position="10"/>
        <end position="19"/>
    </location>
</feature>
<dbReference type="EMBL" id="JAHXDN010000004">
    <property type="protein sequence ID" value="MBW4708951.1"/>
    <property type="molecule type" value="Genomic_DNA"/>
</dbReference>
<name>A0A9X1FWE7_9RHOB</name>
<sequence length="954" mass="100829">MSDQDKQDVEEQIFFEEENTSSLKEKIAIQSAKGGEIAQEDTSRNALHTGERPDADPERQLQDDEGGSDSPDALSGSLQASALSASAADDTDSTSPDVTLDQSAGLDTNDDASLGLQPAPMARLRRTAGSNDQQEVLRAPDAGSTASITESDGPFAPASPTSQPGAIAGTGTDADDPETPNRAPDAIILDRMEVAENQEGAVVGKLSIADADTADSHDITLSDDRFEVVDGELRLKPGVTLDHEAESAISLNVTATDSGGAQYTQSFDITVADVNEAPTELALEGGFIASNTAGAVVGRVTLTDPDAGDTHQYSVSDDRFEVADGVLKLRDDAVVSDAELGVLNVQVTATDQGGALISETFAFEAVDAADVALSSGFHASYFDVDHSLSRLDQIDWSSDPTHEEVVSEINYKNGRASFWEGGATDTFGAKITGNIDVEEGGSFDFFLGGDDGAMLFVNGVEVIENDGLHAYHTRSGQIELEPGTHTIEVRYFENYGHAGLKLEWDGPGTDGRELVTSPGVDDLQTVNGIPLTLELDLNAPGTGAAHQVTQFIEGLPEGTVVSAGDMTAEAGADGAVEISSWDTALLSIQTPLGFIGDVSAQIVTTTAFDDGGAVSTTNDLEFSVSQADLPPHSAQMQTGFHASYFDVNHSLRQLDQIDWSSEPTHEEVVSEINYKNGRGSFWEDGSADTFGAKITGNIEVEEGGSFDFFLGGDDGAMLFVNGVEVIENDGLHAYHTRSGEIELEPGTHTIEVRYFENFGHAGLKLEWDGPGTDGRELVVASDDLSVAENGVIPVNIGGGELSDQASVQISGLPEDTILMSEDNVLVADGNDVDLTGWDLTLLEIAPPPGFEGTISGEITTTDVAFNGQEQTSSDSFSINVGEVSTSDEAQSDQHSAQLMTADDEDTGSGDWVAASESEPRDDDSSEDVMNEDVEHQGSEAQGYEVTETYERQDW</sequence>
<feature type="compositionally biased region" description="Basic and acidic residues" evidence="2">
    <location>
        <begin position="49"/>
        <end position="62"/>
    </location>
</feature>
<dbReference type="AlphaFoldDB" id="A0A9X1FWE7"/>
<feature type="domain" description="Cadherin" evidence="3">
    <location>
        <begin position="241"/>
        <end position="280"/>
    </location>
</feature>
<dbReference type="PROSITE" id="PS50268">
    <property type="entry name" value="CADHERIN_2"/>
    <property type="match status" value="1"/>
</dbReference>
<evidence type="ECO:0000256" key="1">
    <source>
        <dbReference type="ARBA" id="ARBA00023180"/>
    </source>
</evidence>
<dbReference type="Proteomes" id="UP001138661">
    <property type="component" value="Unassembled WGS sequence"/>
</dbReference>
<keyword evidence="1" id="KW-0325">Glycoprotein</keyword>
<dbReference type="InterPro" id="IPR011658">
    <property type="entry name" value="PA14_dom"/>
</dbReference>
<dbReference type="InterPro" id="IPR002126">
    <property type="entry name" value="Cadherin-like_dom"/>
</dbReference>
<comment type="caution">
    <text evidence="5">The sequence shown here is derived from an EMBL/GenBank/DDBJ whole genome shotgun (WGS) entry which is preliminary data.</text>
</comment>
<dbReference type="PANTHER" id="PTHR24028">
    <property type="entry name" value="CADHERIN-87A"/>
    <property type="match status" value="1"/>
</dbReference>
<feature type="domain" description="PA14" evidence="4">
    <location>
        <begin position="372"/>
        <end position="519"/>
    </location>
</feature>
<reference evidence="5" key="1">
    <citation type="submission" date="2021-07" db="EMBL/GenBank/DDBJ databases">
        <title>Roseobacter insulae sp. nov., isolated from a tidal flat.</title>
        <authorList>
            <person name="Park S."/>
            <person name="Yoon J.-H."/>
        </authorList>
    </citation>
    <scope>NUCLEOTIDE SEQUENCE</scope>
    <source>
        <strain evidence="5">YSTF-M11</strain>
    </source>
</reference>
<evidence type="ECO:0000256" key="2">
    <source>
        <dbReference type="SAM" id="MobiDB-lite"/>
    </source>
</evidence>
<gene>
    <name evidence="5" type="ORF">KX928_14270</name>
</gene>
<dbReference type="PANTHER" id="PTHR24028:SF328">
    <property type="entry name" value="CADHERIN-3"/>
    <property type="match status" value="1"/>
</dbReference>
<evidence type="ECO:0000313" key="5">
    <source>
        <dbReference type="EMBL" id="MBW4708951.1"/>
    </source>
</evidence>
<evidence type="ECO:0000259" key="4">
    <source>
        <dbReference type="PROSITE" id="PS51820"/>
    </source>
</evidence>
<dbReference type="GO" id="GO:0005509">
    <property type="term" value="F:calcium ion binding"/>
    <property type="evidence" value="ECO:0007669"/>
    <property type="project" value="InterPro"/>
</dbReference>
<feature type="compositionally biased region" description="Acidic residues" evidence="2">
    <location>
        <begin position="919"/>
        <end position="931"/>
    </location>
</feature>
<feature type="region of interest" description="Disordered" evidence="2">
    <location>
        <begin position="1"/>
        <end position="183"/>
    </location>
</feature>
<feature type="domain" description="PA14" evidence="4">
    <location>
        <begin position="635"/>
        <end position="782"/>
    </location>
</feature>
<dbReference type="InterPro" id="IPR037524">
    <property type="entry name" value="PA14/GLEYA"/>
</dbReference>
<dbReference type="SMART" id="SM00758">
    <property type="entry name" value="PA14"/>
    <property type="match status" value="2"/>
</dbReference>
<evidence type="ECO:0000313" key="6">
    <source>
        <dbReference type="Proteomes" id="UP001138661"/>
    </source>
</evidence>
<feature type="compositionally biased region" description="Low complexity" evidence="2">
    <location>
        <begin position="72"/>
        <end position="101"/>
    </location>
</feature>
<evidence type="ECO:0000259" key="3">
    <source>
        <dbReference type="PROSITE" id="PS50268"/>
    </source>
</evidence>
<keyword evidence="6" id="KW-1185">Reference proteome</keyword>
<dbReference type="PROSITE" id="PS51820">
    <property type="entry name" value="PA14"/>
    <property type="match status" value="2"/>
</dbReference>
<dbReference type="GO" id="GO:0005886">
    <property type="term" value="C:plasma membrane"/>
    <property type="evidence" value="ECO:0007669"/>
    <property type="project" value="TreeGrafter"/>
</dbReference>
<evidence type="ECO:0008006" key="7">
    <source>
        <dbReference type="Google" id="ProtNLM"/>
    </source>
</evidence>
<dbReference type="RefSeq" id="WP_219503894.1">
    <property type="nucleotide sequence ID" value="NZ_JAHXDN010000004.1"/>
</dbReference>
<proteinExistence type="predicted"/>
<dbReference type="CDD" id="cd11304">
    <property type="entry name" value="Cadherin_repeat"/>
    <property type="match status" value="1"/>
</dbReference>